<evidence type="ECO:0000259" key="2">
    <source>
        <dbReference type="Pfam" id="PF01575"/>
    </source>
</evidence>
<organism evidence="3 4">
    <name type="scientific">Actinomadura violacea</name>
    <dbReference type="NCBI Taxonomy" id="2819934"/>
    <lineage>
        <taxon>Bacteria</taxon>
        <taxon>Bacillati</taxon>
        <taxon>Actinomycetota</taxon>
        <taxon>Actinomycetes</taxon>
        <taxon>Streptosporangiales</taxon>
        <taxon>Thermomonosporaceae</taxon>
        <taxon>Actinomadura</taxon>
    </lineage>
</organism>
<evidence type="ECO:0000313" key="3">
    <source>
        <dbReference type="EMBL" id="MBO2457935.1"/>
    </source>
</evidence>
<dbReference type="PANTHER" id="PTHR42993">
    <property type="entry name" value="MAOC-LIKE DEHYDRATASE DOMAIN-CONTAINING PROTEIN"/>
    <property type="match status" value="1"/>
</dbReference>
<evidence type="ECO:0000256" key="1">
    <source>
        <dbReference type="ARBA" id="ARBA00005254"/>
    </source>
</evidence>
<proteinExistence type="inferred from homology"/>
<dbReference type="Gene3D" id="3.10.129.10">
    <property type="entry name" value="Hotdog Thioesterase"/>
    <property type="match status" value="1"/>
</dbReference>
<comment type="caution">
    <text evidence="3">The sequence shown here is derived from an EMBL/GenBank/DDBJ whole genome shotgun (WGS) entry which is preliminary data.</text>
</comment>
<dbReference type="InterPro" id="IPR002539">
    <property type="entry name" value="MaoC-like_dom"/>
</dbReference>
<dbReference type="InterPro" id="IPR029069">
    <property type="entry name" value="HotDog_dom_sf"/>
</dbReference>
<feature type="domain" description="MaoC-like" evidence="2">
    <location>
        <begin position="53"/>
        <end position="128"/>
    </location>
</feature>
<comment type="similarity">
    <text evidence="1">Belongs to the enoyl-CoA hydratase/isomerase family.</text>
</comment>
<dbReference type="SUPFAM" id="SSF54637">
    <property type="entry name" value="Thioesterase/thiol ester dehydrase-isomerase"/>
    <property type="match status" value="1"/>
</dbReference>
<dbReference type="Proteomes" id="UP000680206">
    <property type="component" value="Unassembled WGS sequence"/>
</dbReference>
<sequence>MTYSLADFPDLVGKELFCSDWVPLGNEDEKAFGHATFLREDFLGRPPSNGDPYGERLVSGFLLLSMLVAFHKRELKLNSGGAYGLNYGVDKVRFLRPVLTGQRVRVRATLQDVQEKDAGTRVLTRNVLEVEGADSPAMVADWITFFVQDEAGAKEAADA</sequence>
<accession>A0ABS3RMF8</accession>
<evidence type="ECO:0000313" key="4">
    <source>
        <dbReference type="Proteomes" id="UP000680206"/>
    </source>
</evidence>
<dbReference type="PANTHER" id="PTHR42993:SF1">
    <property type="entry name" value="MAOC-LIKE DEHYDRATASE DOMAIN-CONTAINING PROTEIN"/>
    <property type="match status" value="1"/>
</dbReference>
<name>A0ABS3RMF8_9ACTN</name>
<gene>
    <name evidence="3" type="ORF">J4709_10170</name>
</gene>
<dbReference type="RefSeq" id="WP_208239496.1">
    <property type="nucleotide sequence ID" value="NZ_JAGEPF010000006.1"/>
</dbReference>
<dbReference type="Pfam" id="PF01575">
    <property type="entry name" value="MaoC_dehydratas"/>
    <property type="match status" value="1"/>
</dbReference>
<dbReference type="EMBL" id="JAGEPF010000006">
    <property type="protein sequence ID" value="MBO2457935.1"/>
    <property type="molecule type" value="Genomic_DNA"/>
</dbReference>
<keyword evidence="4" id="KW-1185">Reference proteome</keyword>
<reference evidence="3 4" key="1">
    <citation type="submission" date="2021-03" db="EMBL/GenBank/DDBJ databases">
        <title>Actinomadura violae sp. nov., isolated from lichen in Thailand.</title>
        <authorList>
            <person name="Kanchanasin P."/>
            <person name="Saeng-In P."/>
            <person name="Phongsopitanun W."/>
            <person name="Yuki M."/>
            <person name="Kudo T."/>
            <person name="Ohkuma M."/>
            <person name="Tanasupawat S."/>
        </authorList>
    </citation>
    <scope>NUCLEOTIDE SEQUENCE [LARGE SCALE GENOMIC DNA]</scope>
    <source>
        <strain evidence="3 4">LCR2-06</strain>
    </source>
</reference>
<protein>
    <recommendedName>
        <fullName evidence="2">MaoC-like domain-containing protein</fullName>
    </recommendedName>
</protein>